<name>A0A843YXS4_9BURK</name>
<feature type="region of interest" description="Disordered" evidence="2">
    <location>
        <begin position="856"/>
        <end position="878"/>
    </location>
</feature>
<dbReference type="SUPFAM" id="SSF69279">
    <property type="entry name" value="Phage tail proteins"/>
    <property type="match status" value="2"/>
</dbReference>
<dbReference type="SUPFAM" id="SSF69255">
    <property type="entry name" value="gp5 N-terminal domain-like"/>
    <property type="match status" value="1"/>
</dbReference>
<dbReference type="InterPro" id="IPR028244">
    <property type="entry name" value="T6SS_Rhs_Vgr_dom"/>
</dbReference>
<evidence type="ECO:0000256" key="1">
    <source>
        <dbReference type="ARBA" id="ARBA00005558"/>
    </source>
</evidence>
<dbReference type="Pfam" id="PF04717">
    <property type="entry name" value="Phage_base_V"/>
    <property type="match status" value="1"/>
</dbReference>
<dbReference type="NCBIfam" id="TIGR03361">
    <property type="entry name" value="VI_Rhs_Vgr"/>
    <property type="match status" value="1"/>
</dbReference>
<evidence type="ECO:0000256" key="2">
    <source>
        <dbReference type="SAM" id="MobiDB-lite"/>
    </source>
</evidence>
<dbReference type="Pfam" id="PF05954">
    <property type="entry name" value="Phage_GPD"/>
    <property type="match status" value="1"/>
</dbReference>
<dbReference type="RefSeq" id="WP_153236086.1">
    <property type="nucleotide sequence ID" value="NZ_WINI01000009.1"/>
</dbReference>
<dbReference type="InterPro" id="IPR006533">
    <property type="entry name" value="T6SS_Vgr_RhsGE"/>
</dbReference>
<sequence length="902" mass="98954">MLTAARTLTAISPAIPTILNQPSLIAVAIKGKEALNNLYSYEVMLKTPDSLAQIGAPAADIDLRELIGQVMTVEIALEGNGTFVAGMVGNSGMGNVGAGKREISGIITAAKVARQVGRYVYYAITLEPWLKLATLGSDCRIFQDKTPLQLIDEVLSRYNFPVDKRLFDPYDQVLDYTTQYNESDFAFFSRICERFGINYFFEHKDGIHTLILTDANQAHQPNPEAYVTVPFRNDGSKIDQEYISQLTPTRMLTAGVFSARDYDYTRPRATWDVSNTDPKLAGQAEVYTYHQTNYVQAKAGAQQSQNEPLRDGSYLARLNRERLANDAQRSQGSGVLRGMVAGCTYRQTEHPTTAANIDYLIIATDLTIEDVGQETQRADAPHQQFTIHCDFEVVPLKGNTYRPDRVTPSPVMRTSVARVVGPDNQPVWTDALGRIKIQFIWDRRDLNTENSSCWIRADQLWSGNQLGMTFIARIGSEVIVDFIGGNPDLPIIIGAVNNQNNLPPWNLPSQQALSGIRSREFSDNGGNSANGRSNHLILDDTQDKIQAQFKSDHQHSQISLGHIARIEDNAGRKDERGEGLEARTDGAAVIRAAEGMLLSTDARPKAAGSMLSRDELIRELEEAIRIAKGLGQSAATHEGSPRDTEPQQALTNAVEALGHGKGDEANLKNGTASQQPIIAMSSPAGIASATPKDQTHYAGQHIDTVAGGNQQHYAMGDISHTARNNIEGFAVDGDIRQIANKGKVIHQAQHNTMEYTADKTLSMTSVNDGATINGKKYILLQVGESYIRMTPDMIVINGRILKMQSDHPTITDSQGSSVNVQGFTAAGVFDETFSVRSVSGEPMANMPYVLQHKDDGHNGETEHFGRSPSVTTPEEQSLKFGVHYEELEAYRDDEQNNKGTSA</sequence>
<proteinExistence type="inferred from homology"/>
<evidence type="ECO:0000259" key="3">
    <source>
        <dbReference type="Pfam" id="PF04717"/>
    </source>
</evidence>
<keyword evidence="7" id="KW-1185">Reference proteome</keyword>
<evidence type="ECO:0000259" key="4">
    <source>
        <dbReference type="Pfam" id="PF10106"/>
    </source>
</evidence>
<dbReference type="Pfam" id="PF13296">
    <property type="entry name" value="T6SS_Vgr"/>
    <property type="match status" value="1"/>
</dbReference>
<protein>
    <submittedName>
        <fullName evidence="6">Type VI secretion system tip protein VgrG</fullName>
    </submittedName>
</protein>
<reference evidence="6 7" key="1">
    <citation type="submission" date="2019-10" db="EMBL/GenBank/DDBJ databases">
        <title>Glaciimonas soli sp. nov., a psychrophilic bacterium isolated from the forest soil of a high elevation mountain in Taiwan.</title>
        <authorList>
            <person name="Wang L.-T."/>
            <person name="Shieh W.Y."/>
        </authorList>
    </citation>
    <scope>NUCLEOTIDE SEQUENCE [LARGE SCALE GENOMIC DNA]</scope>
    <source>
        <strain evidence="6 7">GS1</strain>
    </source>
</reference>
<dbReference type="Gene3D" id="3.55.50.10">
    <property type="entry name" value="Baseplate protein-like domains"/>
    <property type="match status" value="1"/>
</dbReference>
<dbReference type="Gene3D" id="2.30.110.50">
    <property type="match status" value="1"/>
</dbReference>
<dbReference type="NCBIfam" id="TIGR01646">
    <property type="entry name" value="vgr_GE"/>
    <property type="match status" value="1"/>
</dbReference>
<gene>
    <name evidence="6" type="primary">tssI</name>
    <name evidence="6" type="ORF">GEV47_17445</name>
</gene>
<dbReference type="InterPro" id="IPR017847">
    <property type="entry name" value="T6SS_RhsGE_Vgr_subset"/>
</dbReference>
<dbReference type="AlphaFoldDB" id="A0A843YXS4"/>
<dbReference type="Gene3D" id="4.10.220.110">
    <property type="match status" value="1"/>
</dbReference>
<dbReference type="InterPro" id="IPR037026">
    <property type="entry name" value="Vgr_OB-fold_dom_sf"/>
</dbReference>
<comment type="similarity">
    <text evidence="1">Belongs to the VgrG protein family.</text>
</comment>
<evidence type="ECO:0000313" key="6">
    <source>
        <dbReference type="EMBL" id="MQR02464.1"/>
    </source>
</evidence>
<feature type="domain" description="DUF2345" evidence="4">
    <location>
        <begin position="671"/>
        <end position="796"/>
    </location>
</feature>
<dbReference type="InterPro" id="IPR006531">
    <property type="entry name" value="Gp5/Vgr_OB"/>
</dbReference>
<feature type="domain" description="Putative type VI secretion system Rhs element associated Vgr" evidence="5">
    <location>
        <begin position="530"/>
        <end position="634"/>
    </location>
</feature>
<dbReference type="EMBL" id="WINI01000009">
    <property type="protein sequence ID" value="MQR02464.1"/>
    <property type="molecule type" value="Genomic_DNA"/>
</dbReference>
<dbReference type="InterPro" id="IPR018769">
    <property type="entry name" value="VgrG2_DUF2345"/>
</dbReference>
<evidence type="ECO:0000313" key="7">
    <source>
        <dbReference type="Proteomes" id="UP000451565"/>
    </source>
</evidence>
<dbReference type="Pfam" id="PF10106">
    <property type="entry name" value="DUF2345"/>
    <property type="match status" value="1"/>
</dbReference>
<accession>A0A843YXS4</accession>
<dbReference type="Gene3D" id="2.40.50.230">
    <property type="entry name" value="Gp5 N-terminal domain"/>
    <property type="match status" value="1"/>
</dbReference>
<dbReference type="SUPFAM" id="SSF69349">
    <property type="entry name" value="Phage fibre proteins"/>
    <property type="match status" value="1"/>
</dbReference>
<feature type="compositionally biased region" description="Basic and acidic residues" evidence="2">
    <location>
        <begin position="856"/>
        <end position="865"/>
    </location>
</feature>
<evidence type="ECO:0000259" key="5">
    <source>
        <dbReference type="Pfam" id="PF13296"/>
    </source>
</evidence>
<organism evidence="6 7">
    <name type="scientific">Glaciimonas soli</name>
    <dbReference type="NCBI Taxonomy" id="2590999"/>
    <lineage>
        <taxon>Bacteria</taxon>
        <taxon>Pseudomonadati</taxon>
        <taxon>Pseudomonadota</taxon>
        <taxon>Betaproteobacteria</taxon>
        <taxon>Burkholderiales</taxon>
        <taxon>Oxalobacteraceae</taxon>
        <taxon>Glaciimonas</taxon>
    </lineage>
</organism>
<feature type="domain" description="Gp5/Type VI secretion system Vgr protein OB-fold" evidence="3">
    <location>
        <begin position="430"/>
        <end position="495"/>
    </location>
</feature>
<comment type="caution">
    <text evidence="6">The sequence shown here is derived from an EMBL/GenBank/DDBJ whole genome shotgun (WGS) entry which is preliminary data.</text>
</comment>
<dbReference type="OrthoDB" id="1907165at2"/>
<dbReference type="Proteomes" id="UP000451565">
    <property type="component" value="Unassembled WGS sequence"/>
</dbReference>